<dbReference type="AlphaFoldDB" id="A0AA88UKC2"/>
<feature type="region of interest" description="Disordered" evidence="1">
    <location>
        <begin position="106"/>
        <end position="171"/>
    </location>
</feature>
<evidence type="ECO:0000256" key="1">
    <source>
        <dbReference type="SAM" id="MobiDB-lite"/>
    </source>
</evidence>
<keyword evidence="2" id="KW-1133">Transmembrane helix</keyword>
<dbReference type="InterPro" id="IPR040411">
    <property type="entry name" value="At5g23160-like"/>
</dbReference>
<comment type="caution">
    <text evidence="3">The sequence shown here is derived from an EMBL/GenBank/DDBJ whole genome shotgun (WGS) entry which is preliminary data.</text>
</comment>
<keyword evidence="2" id="KW-0472">Membrane</keyword>
<reference evidence="3" key="1">
    <citation type="submission" date="2022-12" db="EMBL/GenBank/DDBJ databases">
        <title>Draft genome assemblies for two species of Escallonia (Escalloniales).</title>
        <authorList>
            <person name="Chanderbali A."/>
            <person name="Dervinis C."/>
            <person name="Anghel I."/>
            <person name="Soltis D."/>
            <person name="Soltis P."/>
            <person name="Zapata F."/>
        </authorList>
    </citation>
    <scope>NUCLEOTIDE SEQUENCE</scope>
    <source>
        <strain evidence="3">UCBG92.1500</strain>
        <tissue evidence="3">Leaf</tissue>
    </source>
</reference>
<keyword evidence="2" id="KW-0812">Transmembrane</keyword>
<name>A0AA88UKC2_9ASTE</name>
<dbReference type="PANTHER" id="PTHR34379">
    <property type="entry name" value="OS07G0553800 PROTEIN"/>
    <property type="match status" value="1"/>
</dbReference>
<evidence type="ECO:0000256" key="2">
    <source>
        <dbReference type="SAM" id="Phobius"/>
    </source>
</evidence>
<evidence type="ECO:0000313" key="3">
    <source>
        <dbReference type="EMBL" id="KAK2984733.1"/>
    </source>
</evidence>
<accession>A0AA88UKC2</accession>
<dbReference type="Proteomes" id="UP001187471">
    <property type="component" value="Unassembled WGS sequence"/>
</dbReference>
<sequence length="280" mass="30783">MDSPVKTRGRRKLFVCFRPADVDEGAVKKKRAAVPAGDLPVLTYISVGKGVKESAVIPKVLKSLSDASSGGDVDVPGSRTKPQRRLSRVLKAVFFEASLTKKLGIKKSRESSRSNSSLSTKSDKCSSFTNEKTSQREFLEPDDTLRTSSRSSSSLFSSSMNSTSYTSSITSSSRSLSDRRASFGSNSVEPKQVYTQGTKRGYYGSSIGLCLLLVCLLVLIFWGKICAILCTSTWLFFAPRRLNFVDRLKNVVDSPGVDSGEYKKRVIMEGLLERNRSRVL</sequence>
<proteinExistence type="predicted"/>
<gene>
    <name evidence="3" type="ORF">RJ640_004558</name>
</gene>
<evidence type="ECO:0000313" key="4">
    <source>
        <dbReference type="Proteomes" id="UP001187471"/>
    </source>
</evidence>
<organism evidence="3 4">
    <name type="scientific">Escallonia rubra</name>
    <dbReference type="NCBI Taxonomy" id="112253"/>
    <lineage>
        <taxon>Eukaryota</taxon>
        <taxon>Viridiplantae</taxon>
        <taxon>Streptophyta</taxon>
        <taxon>Embryophyta</taxon>
        <taxon>Tracheophyta</taxon>
        <taxon>Spermatophyta</taxon>
        <taxon>Magnoliopsida</taxon>
        <taxon>eudicotyledons</taxon>
        <taxon>Gunneridae</taxon>
        <taxon>Pentapetalae</taxon>
        <taxon>asterids</taxon>
        <taxon>campanulids</taxon>
        <taxon>Escalloniales</taxon>
        <taxon>Escalloniaceae</taxon>
        <taxon>Escallonia</taxon>
    </lineage>
</organism>
<feature type="compositionally biased region" description="Low complexity" evidence="1">
    <location>
        <begin position="146"/>
        <end position="171"/>
    </location>
</feature>
<protein>
    <submittedName>
        <fullName evidence="3">Uncharacterized protein</fullName>
    </submittedName>
</protein>
<feature type="transmembrane region" description="Helical" evidence="2">
    <location>
        <begin position="209"/>
        <end position="237"/>
    </location>
</feature>
<feature type="compositionally biased region" description="Basic and acidic residues" evidence="1">
    <location>
        <begin position="133"/>
        <end position="145"/>
    </location>
</feature>
<dbReference type="EMBL" id="JAVXUO010001214">
    <property type="protein sequence ID" value="KAK2984733.1"/>
    <property type="molecule type" value="Genomic_DNA"/>
</dbReference>
<dbReference type="PANTHER" id="PTHR34379:SF6">
    <property type="entry name" value="PROTEIN 3F"/>
    <property type="match status" value="1"/>
</dbReference>
<keyword evidence="4" id="KW-1185">Reference proteome</keyword>